<feature type="compositionally biased region" description="Low complexity" evidence="3">
    <location>
        <begin position="337"/>
        <end position="359"/>
    </location>
</feature>
<dbReference type="CDD" id="cd00067">
    <property type="entry name" value="GAL4"/>
    <property type="match status" value="1"/>
</dbReference>
<feature type="region of interest" description="Disordered" evidence="3">
    <location>
        <begin position="592"/>
        <end position="626"/>
    </location>
</feature>
<dbReference type="GO" id="GO:0003677">
    <property type="term" value="F:DNA binding"/>
    <property type="evidence" value="ECO:0007669"/>
    <property type="project" value="InterPro"/>
</dbReference>
<feature type="compositionally biased region" description="Basic and acidic residues" evidence="3">
    <location>
        <begin position="611"/>
        <end position="626"/>
    </location>
</feature>
<feature type="region of interest" description="Disordered" evidence="3">
    <location>
        <begin position="1"/>
        <end position="23"/>
    </location>
</feature>
<dbReference type="InParanoid" id="G3J854"/>
<keyword evidence="2" id="KW-0539">Nucleus</keyword>
<dbReference type="VEuPathDB" id="FungiDB:CCM_02166"/>
<dbReference type="CDD" id="cd12148">
    <property type="entry name" value="fungal_TF_MHR"/>
    <property type="match status" value="1"/>
</dbReference>
<keyword evidence="4" id="KW-1133">Transmembrane helix</keyword>
<dbReference type="SUPFAM" id="SSF57701">
    <property type="entry name" value="Zn2/Cys6 DNA-binding domain"/>
    <property type="match status" value="1"/>
</dbReference>
<dbReference type="Pfam" id="PF00172">
    <property type="entry name" value="Zn_clus"/>
    <property type="match status" value="1"/>
</dbReference>
<feature type="compositionally biased region" description="Pro residues" evidence="3">
    <location>
        <begin position="1114"/>
        <end position="1125"/>
    </location>
</feature>
<dbReference type="PANTHER" id="PTHR47783">
    <property type="entry name" value="ZN(II)2CYS6 TRANSCRIPTION FACTOR (EUROFUNG)-RELATED"/>
    <property type="match status" value="1"/>
</dbReference>
<dbReference type="PANTHER" id="PTHR47783:SF1">
    <property type="entry name" value="ZN(II)2CYS6 TRANSCRIPTION FACTOR (EUROFUNG)"/>
    <property type="match status" value="1"/>
</dbReference>
<evidence type="ECO:0000313" key="7">
    <source>
        <dbReference type="Proteomes" id="UP000001610"/>
    </source>
</evidence>
<dbReference type="InterPro" id="IPR001138">
    <property type="entry name" value="Zn2Cys6_DnaBD"/>
</dbReference>
<proteinExistence type="predicted"/>
<feature type="region of interest" description="Disordered" evidence="3">
    <location>
        <begin position="982"/>
        <end position="1065"/>
    </location>
</feature>
<keyword evidence="7" id="KW-1185">Reference proteome</keyword>
<dbReference type="STRING" id="983644.G3J854"/>
<feature type="compositionally biased region" description="Polar residues" evidence="3">
    <location>
        <begin position="14"/>
        <end position="23"/>
    </location>
</feature>
<feature type="region of interest" description="Disordered" evidence="3">
    <location>
        <begin position="838"/>
        <end position="867"/>
    </location>
</feature>
<feature type="compositionally biased region" description="Polar residues" evidence="3">
    <location>
        <begin position="596"/>
        <end position="608"/>
    </location>
</feature>
<dbReference type="GO" id="GO:0008270">
    <property type="term" value="F:zinc ion binding"/>
    <property type="evidence" value="ECO:0007669"/>
    <property type="project" value="InterPro"/>
</dbReference>
<dbReference type="InterPro" id="IPR036864">
    <property type="entry name" value="Zn2-C6_fun-type_DNA-bd_sf"/>
</dbReference>
<feature type="region of interest" description="Disordered" evidence="3">
    <location>
        <begin position="1109"/>
        <end position="1133"/>
    </location>
</feature>
<feature type="region of interest" description="Disordered" evidence="3">
    <location>
        <begin position="337"/>
        <end position="369"/>
    </location>
</feature>
<feature type="transmembrane region" description="Helical" evidence="4">
    <location>
        <begin position="92"/>
        <end position="113"/>
    </location>
</feature>
<dbReference type="AlphaFoldDB" id="G3J854"/>
<dbReference type="GeneID" id="18164194"/>
<sequence>MIEGWGSGPESHKSTTTGVENPTSHKIKLNVTTGVTTGVEKDKVGKSATRPVSVFDVFQSWAWLVSCRPAGRLVLLLVEQRKKKDRLASPRLLGFLLMSGYFIYDGILCYLLYRVVLVVVTVLSSPTNTDLPCRHSLPTLAGKNTAITPPFNIGTITEKTVREIVNINFHGQAMNVTFGKSDSSAAAPRQIRFVHNQGQPPSKRRRINAACLTCRRRKTRCDGERPTCSTCSKNGHKCLGYPDESKRDGPDIGDDNDHEPATTASSSSAAHHRPDPPIGAEADRPSRATDRDTGDRDTHAAPTRIGPRARPSLVQLPILASPHAANAMVTPPHAATLATPAGLAPSPSSSSHPPQTGSTDDLPSSPTALRRTQNYSYRIPYFRYFGPTAIVPGFKQMVVAVRDRRLSTSATGSHPGTSPLSTHSTVFAASSTGNSDVVVDDPPSYDPNAPGPVHPLLLHLVEIFFAHVGCNFPFLKKEKALRHIREKRVEPILVDSICALAARFSDSPSLTGGNDKMPRTERGHVFAQRAKQATVDTFACPSVEAVQACLLMAYEGFGANQDSALWMYLGLAIRMALDLGLQKRVGIKYQGEKDPWNTQQRSRGTTDSESPEDRRRDDGDLSETGQRELEQERIDTFWAVFVLDRIISSGTGRPVTLRDDDFELPFPEASTDPNTGWPTLFPVLVQIVHLYGRVSDVLNNIHHVDDLTQDRWSKLSTMEHQLTRLYKNWGHRLQFNVNNFKHYLKDGQGNIFILLHLWFHALFINLHQPTVLMAFGELRSELQLLPDSRELSMSSAKTICDILSFADLIDPKSFIGNPFTSQPIYIAAGAFLMESSANASEGPSREASPPPATDRKSAAAARGRSSRHSMLASAATQNYQRCYNSLQEIHGYWGGIKYILTALDQKSKGTRDVETYTTEEYESTKSLMLPPPVQASIGDQLSRLNNQGSPIPPGAFAWSFSGTANSPNSNFTAMYQAAALGGGSGGLVQSSSTTPTGGPTKAPSTSSSRPPPPQPVSRKEGSTPPGNMIYDPIRPTQTSTMFPPAVPQPNLSALRHSPHQGTSARIVPNGMRFESVSDDAKIFAPPPPPPPPPAYAPTSQHATAAFDAATFGATPPPPPQPPPPAGDVSHSSATMYGTMAPQFGTWGGGPMMGQMDGITFNSRDIDVEELGLQQDLVSGSWLDLTTDMLGLFETP</sequence>
<keyword evidence="1" id="KW-0479">Metal-binding</keyword>
<dbReference type="HOGENOM" id="CLU_007073_0_0_1"/>
<protein>
    <submittedName>
        <fullName evidence="6">Fungal specific transcription factor</fullName>
    </submittedName>
</protein>
<evidence type="ECO:0000256" key="1">
    <source>
        <dbReference type="ARBA" id="ARBA00022723"/>
    </source>
</evidence>
<feature type="region of interest" description="Disordered" evidence="3">
    <location>
        <begin position="239"/>
        <end position="311"/>
    </location>
</feature>
<gene>
    <name evidence="6" type="ORF">CCM_02166</name>
</gene>
<dbReference type="SMART" id="SM00906">
    <property type="entry name" value="Fungal_trans"/>
    <property type="match status" value="1"/>
</dbReference>
<name>G3J854_CORMM</name>
<feature type="compositionally biased region" description="Basic and acidic residues" evidence="3">
    <location>
        <begin position="281"/>
        <end position="299"/>
    </location>
</feature>
<feature type="domain" description="Zn(2)-C6 fungal-type" evidence="5">
    <location>
        <begin position="210"/>
        <end position="238"/>
    </location>
</feature>
<dbReference type="Gene3D" id="4.10.240.10">
    <property type="entry name" value="Zn(2)-C6 fungal-type DNA-binding domain"/>
    <property type="match status" value="1"/>
</dbReference>
<reference evidence="6 7" key="1">
    <citation type="journal article" date="2011" name="Genome Biol.">
        <title>Genome sequence of the insect pathogenic fungus Cordyceps militaris, a valued traditional Chinese medicine.</title>
        <authorList>
            <person name="Zheng P."/>
            <person name="Xia Y."/>
            <person name="Xiao G."/>
            <person name="Xiong C."/>
            <person name="Hu X."/>
            <person name="Zhang S."/>
            <person name="Zheng H."/>
            <person name="Huang Y."/>
            <person name="Zhou Y."/>
            <person name="Wang S."/>
            <person name="Zhao G.P."/>
            <person name="Liu X."/>
            <person name="St Leger R.J."/>
            <person name="Wang C."/>
        </authorList>
    </citation>
    <scope>NUCLEOTIDE SEQUENCE [LARGE SCALE GENOMIC DNA]</scope>
    <source>
        <strain evidence="6 7">CM01</strain>
    </source>
</reference>
<dbReference type="Pfam" id="PF04082">
    <property type="entry name" value="Fungal_trans"/>
    <property type="match status" value="1"/>
</dbReference>
<evidence type="ECO:0000256" key="2">
    <source>
        <dbReference type="ARBA" id="ARBA00023242"/>
    </source>
</evidence>
<evidence type="ECO:0000259" key="5">
    <source>
        <dbReference type="PROSITE" id="PS50048"/>
    </source>
</evidence>
<evidence type="ECO:0000313" key="6">
    <source>
        <dbReference type="EMBL" id="EGX93896.1"/>
    </source>
</evidence>
<accession>G3J854</accession>
<evidence type="ECO:0000256" key="3">
    <source>
        <dbReference type="SAM" id="MobiDB-lite"/>
    </source>
</evidence>
<dbReference type="GO" id="GO:0000981">
    <property type="term" value="F:DNA-binding transcription factor activity, RNA polymerase II-specific"/>
    <property type="evidence" value="ECO:0007669"/>
    <property type="project" value="InterPro"/>
</dbReference>
<keyword evidence="4" id="KW-0812">Transmembrane</keyword>
<keyword evidence="4" id="KW-0472">Membrane</keyword>
<evidence type="ECO:0000256" key="4">
    <source>
        <dbReference type="SAM" id="Phobius"/>
    </source>
</evidence>
<dbReference type="GO" id="GO:0006351">
    <property type="term" value="P:DNA-templated transcription"/>
    <property type="evidence" value="ECO:0007669"/>
    <property type="project" value="InterPro"/>
</dbReference>
<dbReference type="InterPro" id="IPR007219">
    <property type="entry name" value="XnlR_reg_dom"/>
</dbReference>
<dbReference type="OMA" id="CTKNGHQ"/>
<organism evidence="6 7">
    <name type="scientific">Cordyceps militaris (strain CM01)</name>
    <name type="common">Caterpillar fungus</name>
    <dbReference type="NCBI Taxonomy" id="983644"/>
    <lineage>
        <taxon>Eukaryota</taxon>
        <taxon>Fungi</taxon>
        <taxon>Dikarya</taxon>
        <taxon>Ascomycota</taxon>
        <taxon>Pezizomycotina</taxon>
        <taxon>Sordariomycetes</taxon>
        <taxon>Hypocreomycetidae</taxon>
        <taxon>Hypocreales</taxon>
        <taxon>Cordycipitaceae</taxon>
        <taxon>Cordyceps</taxon>
    </lineage>
</organism>
<dbReference type="RefSeq" id="XP_006667382.1">
    <property type="nucleotide sequence ID" value="XM_006667319.1"/>
</dbReference>
<dbReference type="SMART" id="SM00066">
    <property type="entry name" value="GAL4"/>
    <property type="match status" value="1"/>
</dbReference>
<dbReference type="PROSITE" id="PS00463">
    <property type="entry name" value="ZN2_CY6_FUNGAL_1"/>
    <property type="match status" value="1"/>
</dbReference>
<dbReference type="OrthoDB" id="2354469at2759"/>
<dbReference type="PROSITE" id="PS50048">
    <property type="entry name" value="ZN2_CY6_FUNGAL_2"/>
    <property type="match status" value="1"/>
</dbReference>
<dbReference type="KEGG" id="cmt:CCM_02166"/>
<dbReference type="Proteomes" id="UP000001610">
    <property type="component" value="Unassembled WGS sequence"/>
</dbReference>
<feature type="compositionally biased region" description="Low complexity" evidence="3">
    <location>
        <begin position="987"/>
        <end position="1008"/>
    </location>
</feature>
<dbReference type="eggNOG" id="ENOG502RYZ7">
    <property type="taxonomic scope" value="Eukaryota"/>
</dbReference>
<dbReference type="EMBL" id="JH126400">
    <property type="protein sequence ID" value="EGX93896.1"/>
    <property type="molecule type" value="Genomic_DNA"/>
</dbReference>